<dbReference type="InterPro" id="IPR011990">
    <property type="entry name" value="TPR-like_helical_dom_sf"/>
</dbReference>
<dbReference type="Gene3D" id="1.25.40.10">
    <property type="entry name" value="Tetratricopeptide repeat domain"/>
    <property type="match status" value="1"/>
</dbReference>
<keyword evidence="8" id="KW-0479">Metal-binding</keyword>
<evidence type="ECO:0000256" key="6">
    <source>
        <dbReference type="ARBA" id="ARBA00022694"/>
    </source>
</evidence>
<sequence length="698" mass="77521">MLLSRRATAVVHLSFVQQQPFKVFFARIRGRIAERILGSVPSSPPASVAAFNHQRLPVVGNLNYEFNMEKGVEESQITPAAKRQRTDDGLATNGAAGSGVGAKLQKNGAPLDQQNKKDSGRRKKLDMRIPMMRHSVKRNNLKFAMNLFREVLEEDVKMDTSLLNSLMYLACGAEQWERYARGLPLLTAAEAAAAAAAEATGVEAMPGDVEADGEEGQRQQRPGVQQQKKQRSGKSVMPEVPDPEGPPPTREELVAAVDELWSYMGKAGLQPDQGTYLALARREALQGDPKGALRWVKECVKKGKPVQLRLFHPAQVGYCLRSDVSKVHEIDTMIASHNLDNTEYEFARLLEVIAAAGTYAQLRAVLMRMQTDLNELAPSTADYIAAFFKDNPAAQQAFAPVDQGGCPGVVQRPAGASDAAEAPAGPRVGSWQWEVVRDAAVSEAGWCEVANGSVKVVDLEDKDWEAFATAIAQLARSNMGQRANNFDAYVEWYERNGPYDILVDAANVAFYAQNYEGGGFNWRQVHHMYELLRQKFPEKKILVMVHRKRILDEAAQAPRVSEFLGLLRRNKSFYATPAGANDDWFWLYTCVRAKHNGLLVSNDELRDHIFSLLRPKHFLKWKERHIAHYSLASYNPNVTASVQLGELFKLEVPRPYTACVQQLAESGAWMVPINNGTWLCVRPVQASQQVTVAALPKK</sequence>
<evidence type="ECO:0000256" key="9">
    <source>
        <dbReference type="ARBA" id="ARBA00022737"/>
    </source>
</evidence>
<dbReference type="Pfam" id="PF17177">
    <property type="entry name" value="PPR_long"/>
    <property type="match status" value="1"/>
</dbReference>
<dbReference type="GO" id="GO:0004526">
    <property type="term" value="F:ribonuclease P activity"/>
    <property type="evidence" value="ECO:0007669"/>
    <property type="project" value="UniProtKB-EC"/>
</dbReference>
<protein>
    <recommendedName>
        <fullName evidence="15">Mitochondrial ribonuclease P catalytic subunit</fullName>
        <ecNumber evidence="5">3.1.26.5</ecNumber>
    </recommendedName>
    <alternativeName>
        <fullName evidence="16">Mitochondrial ribonuclease P protein 3</fullName>
    </alternativeName>
</protein>
<evidence type="ECO:0000256" key="13">
    <source>
        <dbReference type="ARBA" id="ARBA00022946"/>
    </source>
</evidence>
<comment type="catalytic activity">
    <reaction evidence="1">
        <text>Endonucleolytic cleavage of RNA, removing 5'-extranucleotides from tRNA precursor.</text>
        <dbReference type="EC" id="3.1.26.5"/>
    </reaction>
</comment>
<organism evidence="20 21">
    <name type="scientific">Volvox africanus</name>
    <dbReference type="NCBI Taxonomy" id="51714"/>
    <lineage>
        <taxon>Eukaryota</taxon>
        <taxon>Viridiplantae</taxon>
        <taxon>Chlorophyta</taxon>
        <taxon>core chlorophytes</taxon>
        <taxon>Chlorophyceae</taxon>
        <taxon>CS clade</taxon>
        <taxon>Chlamydomonadales</taxon>
        <taxon>Volvocaceae</taxon>
        <taxon>Volvox</taxon>
    </lineage>
</organism>
<dbReference type="InterPro" id="IPR031595">
    <property type="entry name" value="PRORP_C"/>
</dbReference>
<evidence type="ECO:0000256" key="4">
    <source>
        <dbReference type="ARBA" id="ARBA00007626"/>
    </source>
</evidence>
<dbReference type="EMBL" id="BNCO01000053">
    <property type="protein sequence ID" value="GIL62735.1"/>
    <property type="molecule type" value="Genomic_DNA"/>
</dbReference>
<keyword evidence="13" id="KW-0809">Transit peptide</keyword>
<evidence type="ECO:0000256" key="16">
    <source>
        <dbReference type="ARBA" id="ARBA00044559"/>
    </source>
</evidence>
<reference evidence="20" key="1">
    <citation type="journal article" date="2021" name="Proc. Natl. Acad. Sci. U.S.A.">
        <title>Three genomes in the algal genus Volvox reveal the fate of a haploid sex-determining region after a transition to homothallism.</title>
        <authorList>
            <person name="Yamamoto K."/>
            <person name="Hamaji T."/>
            <person name="Kawai-Toyooka H."/>
            <person name="Matsuzaki R."/>
            <person name="Takahashi F."/>
            <person name="Nishimura Y."/>
            <person name="Kawachi M."/>
            <person name="Noguchi H."/>
            <person name="Minakuchi Y."/>
            <person name="Umen J.G."/>
            <person name="Toyoda A."/>
            <person name="Nozaki H."/>
        </authorList>
    </citation>
    <scope>NUCLEOTIDE SEQUENCE</scope>
    <source>
        <strain evidence="20">NIES-3780</strain>
    </source>
</reference>
<dbReference type="GO" id="GO:0001682">
    <property type="term" value="P:tRNA 5'-leader removal"/>
    <property type="evidence" value="ECO:0007669"/>
    <property type="project" value="TreeGrafter"/>
</dbReference>
<evidence type="ECO:0000259" key="19">
    <source>
        <dbReference type="Pfam" id="PF17177"/>
    </source>
</evidence>
<name>A0A8J4BJA1_9CHLO</name>
<dbReference type="Proteomes" id="UP000747399">
    <property type="component" value="Unassembled WGS sequence"/>
</dbReference>
<evidence type="ECO:0000313" key="21">
    <source>
        <dbReference type="Proteomes" id="UP000747399"/>
    </source>
</evidence>
<feature type="region of interest" description="Disordered" evidence="17">
    <location>
        <begin position="76"/>
        <end position="126"/>
    </location>
</feature>
<keyword evidence="12" id="KW-0460">Magnesium</keyword>
<dbReference type="AlphaFoldDB" id="A0A8J4BJA1"/>
<evidence type="ECO:0000259" key="18">
    <source>
        <dbReference type="Pfam" id="PF16953"/>
    </source>
</evidence>
<evidence type="ECO:0000256" key="3">
    <source>
        <dbReference type="ARBA" id="ARBA00004173"/>
    </source>
</evidence>
<comment type="similarity">
    <text evidence="4">Belongs to the PPR family. P subfamily.</text>
</comment>
<dbReference type="CDD" id="cd18718">
    <property type="entry name" value="PIN_PRORP"/>
    <property type="match status" value="1"/>
</dbReference>
<evidence type="ECO:0000256" key="10">
    <source>
        <dbReference type="ARBA" id="ARBA00022801"/>
    </source>
</evidence>
<evidence type="ECO:0000256" key="11">
    <source>
        <dbReference type="ARBA" id="ARBA00022833"/>
    </source>
</evidence>
<dbReference type="PANTHER" id="PTHR13547:SF1">
    <property type="entry name" value="MITOCHONDRIAL RIBONUCLEASE P CATALYTIC SUBUNIT"/>
    <property type="match status" value="1"/>
</dbReference>
<keyword evidence="14" id="KW-0496">Mitochondrion</keyword>
<evidence type="ECO:0000256" key="14">
    <source>
        <dbReference type="ARBA" id="ARBA00023128"/>
    </source>
</evidence>
<keyword evidence="6" id="KW-0819">tRNA processing</keyword>
<feature type="domain" description="PROP1-like PPR" evidence="19">
    <location>
        <begin position="254"/>
        <end position="394"/>
    </location>
</feature>
<evidence type="ECO:0000256" key="2">
    <source>
        <dbReference type="ARBA" id="ARBA00001946"/>
    </source>
</evidence>
<dbReference type="Pfam" id="PF16953">
    <property type="entry name" value="PRORP"/>
    <property type="match status" value="1"/>
</dbReference>
<dbReference type="EC" id="3.1.26.5" evidence="5"/>
<dbReference type="Gene3D" id="3.40.50.11980">
    <property type="match status" value="1"/>
</dbReference>
<gene>
    <name evidence="20" type="ORF">Vafri_16919</name>
</gene>
<evidence type="ECO:0000256" key="17">
    <source>
        <dbReference type="SAM" id="MobiDB-lite"/>
    </source>
</evidence>
<evidence type="ECO:0000256" key="15">
    <source>
        <dbReference type="ARBA" id="ARBA00044536"/>
    </source>
</evidence>
<keyword evidence="21" id="KW-1185">Reference proteome</keyword>
<dbReference type="PANTHER" id="PTHR13547">
    <property type="match status" value="1"/>
</dbReference>
<evidence type="ECO:0000256" key="12">
    <source>
        <dbReference type="ARBA" id="ARBA00022842"/>
    </source>
</evidence>
<comment type="caution">
    <text evidence="20">The sequence shown here is derived from an EMBL/GenBank/DDBJ whole genome shotgun (WGS) entry which is preliminary data.</text>
</comment>
<dbReference type="GO" id="GO:0046872">
    <property type="term" value="F:metal ion binding"/>
    <property type="evidence" value="ECO:0007669"/>
    <property type="project" value="UniProtKB-KW"/>
</dbReference>
<evidence type="ECO:0000256" key="7">
    <source>
        <dbReference type="ARBA" id="ARBA00022722"/>
    </source>
</evidence>
<dbReference type="InterPro" id="IPR033495">
    <property type="entry name" value="MRPP3_PIN_dom"/>
</dbReference>
<keyword evidence="11" id="KW-0862">Zinc</keyword>
<evidence type="ECO:0000256" key="5">
    <source>
        <dbReference type="ARBA" id="ARBA00012179"/>
    </source>
</evidence>
<feature type="domain" description="PRORP" evidence="18">
    <location>
        <begin position="442"/>
        <end position="675"/>
    </location>
</feature>
<evidence type="ECO:0000256" key="1">
    <source>
        <dbReference type="ARBA" id="ARBA00000928"/>
    </source>
</evidence>
<accession>A0A8J4BJA1</accession>
<comment type="cofactor">
    <cofactor evidence="2">
        <name>Mg(2+)</name>
        <dbReference type="ChEBI" id="CHEBI:18420"/>
    </cofactor>
</comment>
<evidence type="ECO:0000256" key="8">
    <source>
        <dbReference type="ARBA" id="ARBA00022723"/>
    </source>
</evidence>
<keyword evidence="9" id="KW-0677">Repeat</keyword>
<proteinExistence type="inferred from homology"/>
<dbReference type="GO" id="GO:0005739">
    <property type="term" value="C:mitochondrion"/>
    <property type="evidence" value="ECO:0007669"/>
    <property type="project" value="UniProtKB-SubCell"/>
</dbReference>
<evidence type="ECO:0000313" key="20">
    <source>
        <dbReference type="EMBL" id="GIL62735.1"/>
    </source>
</evidence>
<dbReference type="InterPro" id="IPR033443">
    <property type="entry name" value="PROP1-like_PPR_dom"/>
</dbReference>
<keyword evidence="10" id="KW-0378">Hydrolase</keyword>
<feature type="region of interest" description="Disordered" evidence="17">
    <location>
        <begin position="207"/>
        <end position="250"/>
    </location>
</feature>
<comment type="subcellular location">
    <subcellularLocation>
        <location evidence="3">Mitochondrion</location>
    </subcellularLocation>
</comment>
<keyword evidence="7" id="KW-0540">Nuclease</keyword>